<gene>
    <name evidence="2" type="ORF">K402DRAFT_115068</name>
</gene>
<evidence type="ECO:0000313" key="3">
    <source>
        <dbReference type="Proteomes" id="UP000800041"/>
    </source>
</evidence>
<keyword evidence="3" id="KW-1185">Reference proteome</keyword>
<organism evidence="2 3">
    <name type="scientific">Aulographum hederae CBS 113979</name>
    <dbReference type="NCBI Taxonomy" id="1176131"/>
    <lineage>
        <taxon>Eukaryota</taxon>
        <taxon>Fungi</taxon>
        <taxon>Dikarya</taxon>
        <taxon>Ascomycota</taxon>
        <taxon>Pezizomycotina</taxon>
        <taxon>Dothideomycetes</taxon>
        <taxon>Pleosporomycetidae</taxon>
        <taxon>Aulographales</taxon>
        <taxon>Aulographaceae</taxon>
    </lineage>
</organism>
<dbReference type="EMBL" id="ML977163">
    <property type="protein sequence ID" value="KAF1985314.1"/>
    <property type="molecule type" value="Genomic_DNA"/>
</dbReference>
<dbReference type="Proteomes" id="UP000800041">
    <property type="component" value="Unassembled WGS sequence"/>
</dbReference>
<keyword evidence="1" id="KW-1133">Transmembrane helix</keyword>
<name>A0A6G1GWX6_9PEZI</name>
<evidence type="ECO:0000256" key="1">
    <source>
        <dbReference type="SAM" id="Phobius"/>
    </source>
</evidence>
<evidence type="ECO:0000313" key="2">
    <source>
        <dbReference type="EMBL" id="KAF1985314.1"/>
    </source>
</evidence>
<protein>
    <submittedName>
        <fullName evidence="2">Uncharacterized protein</fullName>
    </submittedName>
</protein>
<feature type="transmembrane region" description="Helical" evidence="1">
    <location>
        <begin position="13"/>
        <end position="33"/>
    </location>
</feature>
<sequence>MVEDEEEEGRGELIVLSNIAPSLLFSLSLSVLYHSRFRGFCFWHASDGRYTHMLRICFFLAGGNLSISDSGYGRYQGEREWKSGGGVLSLLRSFILRWNWARALGGIL</sequence>
<dbReference type="AlphaFoldDB" id="A0A6G1GWX6"/>
<proteinExistence type="predicted"/>
<reference evidence="2" key="1">
    <citation type="journal article" date="2020" name="Stud. Mycol.">
        <title>101 Dothideomycetes genomes: a test case for predicting lifestyles and emergence of pathogens.</title>
        <authorList>
            <person name="Haridas S."/>
            <person name="Albert R."/>
            <person name="Binder M."/>
            <person name="Bloem J."/>
            <person name="Labutti K."/>
            <person name="Salamov A."/>
            <person name="Andreopoulos B."/>
            <person name="Baker S."/>
            <person name="Barry K."/>
            <person name="Bills G."/>
            <person name="Bluhm B."/>
            <person name="Cannon C."/>
            <person name="Castanera R."/>
            <person name="Culley D."/>
            <person name="Daum C."/>
            <person name="Ezra D."/>
            <person name="Gonzalez J."/>
            <person name="Henrissat B."/>
            <person name="Kuo A."/>
            <person name="Liang C."/>
            <person name="Lipzen A."/>
            <person name="Lutzoni F."/>
            <person name="Magnuson J."/>
            <person name="Mondo S."/>
            <person name="Nolan M."/>
            <person name="Ohm R."/>
            <person name="Pangilinan J."/>
            <person name="Park H.-J."/>
            <person name="Ramirez L."/>
            <person name="Alfaro M."/>
            <person name="Sun H."/>
            <person name="Tritt A."/>
            <person name="Yoshinaga Y."/>
            <person name="Zwiers L.-H."/>
            <person name="Turgeon B."/>
            <person name="Goodwin S."/>
            <person name="Spatafora J."/>
            <person name="Crous P."/>
            <person name="Grigoriev I."/>
        </authorList>
    </citation>
    <scope>NUCLEOTIDE SEQUENCE</scope>
    <source>
        <strain evidence="2">CBS 113979</strain>
    </source>
</reference>
<keyword evidence="1" id="KW-0472">Membrane</keyword>
<accession>A0A6G1GWX6</accession>
<keyword evidence="1" id="KW-0812">Transmembrane</keyword>